<name>A0A930YCD6_9ACTN</name>
<dbReference type="InterPro" id="IPR015943">
    <property type="entry name" value="WD40/YVTN_repeat-like_dom_sf"/>
</dbReference>
<organism evidence="2 3">
    <name type="scientific">Nocardioides islandensis</name>
    <dbReference type="NCBI Taxonomy" id="433663"/>
    <lineage>
        <taxon>Bacteria</taxon>
        <taxon>Bacillati</taxon>
        <taxon>Actinomycetota</taxon>
        <taxon>Actinomycetes</taxon>
        <taxon>Propionibacteriales</taxon>
        <taxon>Nocardioidaceae</taxon>
        <taxon>Nocardioides</taxon>
    </lineage>
</organism>
<evidence type="ECO:0000256" key="1">
    <source>
        <dbReference type="SAM" id="Phobius"/>
    </source>
</evidence>
<dbReference type="Gene3D" id="2.130.10.10">
    <property type="entry name" value="YVTN repeat-like/Quinoprotein amine dehydrogenase"/>
    <property type="match status" value="1"/>
</dbReference>
<evidence type="ECO:0000313" key="3">
    <source>
        <dbReference type="Proteomes" id="UP000640489"/>
    </source>
</evidence>
<accession>A0A930YCD6</accession>
<proteinExistence type="predicted"/>
<feature type="transmembrane region" description="Helical" evidence="1">
    <location>
        <begin position="39"/>
        <end position="59"/>
    </location>
</feature>
<dbReference type="InterPro" id="IPR011044">
    <property type="entry name" value="Quino_amine_DH_bsu"/>
</dbReference>
<keyword evidence="1" id="KW-0812">Transmembrane</keyword>
<dbReference type="Proteomes" id="UP000640489">
    <property type="component" value="Unassembled WGS sequence"/>
</dbReference>
<keyword evidence="3" id="KW-1185">Reference proteome</keyword>
<gene>
    <name evidence="2" type="ORF">ISU07_07965</name>
</gene>
<dbReference type="RefSeq" id="WP_194706246.1">
    <property type="nucleotide sequence ID" value="NZ_JADKPN010000003.1"/>
</dbReference>
<protein>
    <submittedName>
        <fullName evidence="2">Uncharacterized protein</fullName>
    </submittedName>
</protein>
<keyword evidence="1" id="KW-0472">Membrane</keyword>
<dbReference type="AlphaFoldDB" id="A0A930YCD6"/>
<evidence type="ECO:0000313" key="2">
    <source>
        <dbReference type="EMBL" id="MBF4763061.1"/>
    </source>
</evidence>
<comment type="caution">
    <text evidence="2">The sequence shown here is derived from an EMBL/GenBank/DDBJ whole genome shotgun (WGS) entry which is preliminary data.</text>
</comment>
<dbReference type="SUPFAM" id="SSF50969">
    <property type="entry name" value="YVTN repeat-like/Quinoprotein amine dehydrogenase"/>
    <property type="match status" value="1"/>
</dbReference>
<sequence length="372" mass="38219">MTERLSALLHQEADSLDVPTPLVGDVLTAGRRVRRRRRLTQGVAVVAVLAVAGGTALLVGGGSDSPDALVADPAPTGTADVGAVFSVGNTVYLHGGTTSATLPEVVQAMYPTSAGVVLRTNKDGSSDGGAPFHFELVRPDGTVQDLGLTLGEVVPATDPNEPYLAYAAARGDSSQVVVVDVTSGDEVARVDVPDEFSWGGWEAPPVGLAGDVVYVGMDKKAVTVNWRTGESSTSDVVPGGGIPIVSGGHVVVQHGESKPVSVVDATTGATLLDVRAGAYPYVTLSPDGRFAKVVDQEKEQGFELYTVETGASVPIHGAPWEFGWTSDGELFSVSSQGVDVCSPTTGECSGSPLPAGVSVDGDLRVMGLMYES</sequence>
<dbReference type="EMBL" id="JADKPN010000003">
    <property type="protein sequence ID" value="MBF4763061.1"/>
    <property type="molecule type" value="Genomic_DNA"/>
</dbReference>
<reference evidence="2" key="1">
    <citation type="submission" date="2020-11" db="EMBL/GenBank/DDBJ databases">
        <title>Nocardioides sp. nov., isolated from Soil of Cynanchum wilfordii Hemsley rhizosphere.</title>
        <authorList>
            <person name="Lee J.-S."/>
            <person name="Suh M.K."/>
            <person name="Kim J.-S."/>
        </authorList>
    </citation>
    <scope>NUCLEOTIDE SEQUENCE</scope>
    <source>
        <strain evidence="2">KCTC 19275</strain>
    </source>
</reference>
<keyword evidence="1" id="KW-1133">Transmembrane helix</keyword>